<dbReference type="EMBL" id="SRLE01000006">
    <property type="protein sequence ID" value="TGD74174.1"/>
    <property type="molecule type" value="Genomic_DNA"/>
</dbReference>
<feature type="chain" id="PRO_5021320543" description="Cytochrome c-type protein" evidence="15">
    <location>
        <begin position="20"/>
        <end position="184"/>
    </location>
</feature>
<evidence type="ECO:0000256" key="14">
    <source>
        <dbReference type="PIRSR" id="PIRSR000013-2"/>
    </source>
</evidence>
<evidence type="ECO:0000256" key="5">
    <source>
        <dbReference type="ARBA" id="ARBA00022617"/>
    </source>
</evidence>
<feature type="binding site" description="covalent" evidence="13">
    <location>
        <position position="125"/>
    </location>
    <ligand>
        <name>heme</name>
        <dbReference type="ChEBI" id="CHEBI:30413"/>
        <label>3</label>
    </ligand>
</feature>
<comment type="cofactor">
    <cofactor evidence="13">
        <name>heme</name>
        <dbReference type="ChEBI" id="CHEBI:30413"/>
    </cofactor>
    <text evidence="13">Binds 4 heme groups per subunit.</text>
</comment>
<evidence type="ECO:0000256" key="9">
    <source>
        <dbReference type="ARBA" id="ARBA00022989"/>
    </source>
</evidence>
<dbReference type="RefSeq" id="WP_135442842.1">
    <property type="nucleotide sequence ID" value="NZ_SRLE01000006.1"/>
</dbReference>
<keyword evidence="11" id="KW-0472">Membrane</keyword>
<dbReference type="InterPro" id="IPR051174">
    <property type="entry name" value="Cytochrome_c-type_ET"/>
</dbReference>
<dbReference type="InterPro" id="IPR024717">
    <property type="entry name" value="NapC/NirT/NrfH"/>
</dbReference>
<dbReference type="GO" id="GO:0009055">
    <property type="term" value="F:electron transfer activity"/>
    <property type="evidence" value="ECO:0007669"/>
    <property type="project" value="TreeGrafter"/>
</dbReference>
<evidence type="ECO:0000256" key="13">
    <source>
        <dbReference type="PIRSR" id="PIRSR000013-1"/>
    </source>
</evidence>
<keyword evidence="7 12" id="KW-0479">Metal-binding</keyword>
<evidence type="ECO:0000313" key="17">
    <source>
        <dbReference type="EMBL" id="TGD74174.1"/>
    </source>
</evidence>
<feature type="binding site" description="covalent" evidence="13">
    <location>
        <position position="68"/>
    </location>
    <ligand>
        <name>heme</name>
        <dbReference type="ChEBI" id="CHEBI:30413"/>
        <label>2</label>
    </ligand>
</feature>
<feature type="binding site" description="covalent" evidence="13">
    <location>
        <position position="71"/>
    </location>
    <ligand>
        <name>heme</name>
        <dbReference type="ChEBI" id="CHEBI:30413"/>
        <label>2</label>
    </ligand>
</feature>
<dbReference type="GO" id="GO:0005886">
    <property type="term" value="C:plasma membrane"/>
    <property type="evidence" value="ECO:0007669"/>
    <property type="project" value="UniProtKB-SubCell"/>
</dbReference>
<reference evidence="17 18" key="1">
    <citation type="submission" date="2019-04" db="EMBL/GenBank/DDBJ databases">
        <title>Taxonomy of novel Haliea sp. from mangrove soil of West Coast of India.</title>
        <authorList>
            <person name="Verma A."/>
            <person name="Kumar P."/>
            <person name="Krishnamurthi S."/>
        </authorList>
    </citation>
    <scope>NUCLEOTIDE SEQUENCE [LARGE SCALE GENOMIC DNA]</scope>
    <source>
        <strain evidence="17 18">SAOS-164</strain>
    </source>
</reference>
<dbReference type="PANTHER" id="PTHR30333">
    <property type="entry name" value="CYTOCHROME C-TYPE PROTEIN"/>
    <property type="match status" value="1"/>
</dbReference>
<evidence type="ECO:0000256" key="2">
    <source>
        <dbReference type="ARBA" id="ARBA00007395"/>
    </source>
</evidence>
<dbReference type="PANTHER" id="PTHR30333:SF1">
    <property type="entry name" value="CYTOCHROME C-TYPE PROTEIN NAPC"/>
    <property type="match status" value="1"/>
</dbReference>
<dbReference type="Gene3D" id="1.10.3820.10">
    <property type="entry name" value="Di-heme elbow motif domain"/>
    <property type="match status" value="1"/>
</dbReference>
<dbReference type="InterPro" id="IPR036280">
    <property type="entry name" value="Multihaem_cyt_sf"/>
</dbReference>
<evidence type="ECO:0000256" key="7">
    <source>
        <dbReference type="ARBA" id="ARBA00022723"/>
    </source>
</evidence>
<evidence type="ECO:0000256" key="10">
    <source>
        <dbReference type="ARBA" id="ARBA00023004"/>
    </source>
</evidence>
<feature type="binding site" description="axial binding residue" evidence="14">
    <location>
        <position position="159"/>
    </location>
    <ligand>
        <name>heme</name>
        <dbReference type="ChEBI" id="CHEBI:30413"/>
        <label>4</label>
    </ligand>
    <ligandPart>
        <name>Fe</name>
        <dbReference type="ChEBI" id="CHEBI:18248"/>
    </ligandPart>
</feature>
<keyword evidence="8 12" id="KW-0249">Electron transport</keyword>
<feature type="binding site" description="axial binding residue" evidence="14">
    <location>
        <position position="72"/>
    </location>
    <ligand>
        <name>heme</name>
        <dbReference type="ChEBI" id="CHEBI:30413"/>
        <label>2</label>
    </ligand>
    <ligandPart>
        <name>Fe</name>
        <dbReference type="ChEBI" id="CHEBI:18248"/>
    </ligandPart>
</feature>
<organism evidence="17 18">
    <name type="scientific">Mangrovimicrobium sediminis</name>
    <dbReference type="NCBI Taxonomy" id="2562682"/>
    <lineage>
        <taxon>Bacteria</taxon>
        <taxon>Pseudomonadati</taxon>
        <taxon>Pseudomonadota</taxon>
        <taxon>Gammaproteobacteria</taxon>
        <taxon>Cellvibrionales</taxon>
        <taxon>Halieaceae</taxon>
        <taxon>Mangrovimicrobium</taxon>
    </lineage>
</organism>
<dbReference type="SUPFAM" id="SSF48695">
    <property type="entry name" value="Multiheme cytochromes"/>
    <property type="match status" value="1"/>
</dbReference>
<keyword evidence="10 12" id="KW-0408">Iron</keyword>
<keyword evidence="5 12" id="KW-0349">Heme</keyword>
<feature type="binding site" description="covalent" evidence="13">
    <location>
        <position position="158"/>
    </location>
    <ligand>
        <name>heme</name>
        <dbReference type="ChEBI" id="CHEBI:30413"/>
        <label>4</label>
    </ligand>
</feature>
<dbReference type="GO" id="GO:0020037">
    <property type="term" value="F:heme binding"/>
    <property type="evidence" value="ECO:0007669"/>
    <property type="project" value="InterPro"/>
</dbReference>
<feature type="domain" description="NapC/NirT cytochrome c N-terminal" evidence="16">
    <location>
        <begin position="3"/>
        <end position="166"/>
    </location>
</feature>
<dbReference type="Proteomes" id="UP000298050">
    <property type="component" value="Unassembled WGS sequence"/>
</dbReference>
<evidence type="ECO:0000256" key="11">
    <source>
        <dbReference type="ARBA" id="ARBA00023136"/>
    </source>
</evidence>
<feature type="binding site" description="axial binding residue" evidence="14">
    <location>
        <position position="164"/>
    </location>
    <ligand>
        <name>heme</name>
        <dbReference type="ChEBI" id="CHEBI:30413"/>
        <label>2</label>
    </ligand>
    <ligandPart>
        <name>Fe</name>
        <dbReference type="ChEBI" id="CHEBI:18248"/>
    </ligandPart>
</feature>
<evidence type="ECO:0000256" key="12">
    <source>
        <dbReference type="PIRNR" id="PIRNR000013"/>
    </source>
</evidence>
<keyword evidence="18" id="KW-1185">Reference proteome</keyword>
<dbReference type="AlphaFoldDB" id="A0A4Z0M3Z1"/>
<sequence length="184" mass="20665">MKKLLVACLVLFGLGVGVAASWALVDTVIHATGDDEFCSACHSHAPISASYREDIHGGANPAGWRATCSQCHIPQDNALAYLWVKGVHGVVDPTMELLKDPHDIDWHGNRERRAEYVYDSGCLSCHKYLQETSEGNRRAFRSHRRYFAEPDDYSCVECHEHVGHKRLGYHLEAMGWQQNEGESE</sequence>
<dbReference type="GO" id="GO:0046872">
    <property type="term" value="F:metal ion binding"/>
    <property type="evidence" value="ECO:0007669"/>
    <property type="project" value="UniProtKB-KW"/>
</dbReference>
<name>A0A4Z0M3Z1_9GAMM</name>
<evidence type="ECO:0000256" key="3">
    <source>
        <dbReference type="ARBA" id="ARBA00022448"/>
    </source>
</evidence>
<dbReference type="Pfam" id="PF03264">
    <property type="entry name" value="Cytochrom_NNT"/>
    <property type="match status" value="1"/>
</dbReference>
<evidence type="ECO:0000256" key="1">
    <source>
        <dbReference type="ARBA" id="ARBA00004162"/>
    </source>
</evidence>
<comment type="similarity">
    <text evidence="2">Belongs to the NapC/NirT/NrfH family.</text>
</comment>
<dbReference type="OrthoDB" id="9782159at2"/>
<comment type="subcellular location">
    <subcellularLocation>
        <location evidence="1">Cell membrane</location>
        <topology evidence="1">Single-pass membrane protein</topology>
    </subcellularLocation>
</comment>
<keyword evidence="4" id="KW-1003">Cell membrane</keyword>
<dbReference type="PIRSF" id="PIRSF000013">
    <property type="entry name" value="4_hem_cytochrm_NapC"/>
    <property type="match status" value="1"/>
</dbReference>
<proteinExistence type="inferred from homology"/>
<accession>A0A4Z0M3Z1</accession>
<feature type="signal peptide" evidence="15">
    <location>
        <begin position="1"/>
        <end position="19"/>
    </location>
</feature>
<gene>
    <name evidence="17" type="ORF">E4634_08585</name>
</gene>
<evidence type="ECO:0000256" key="8">
    <source>
        <dbReference type="ARBA" id="ARBA00022982"/>
    </source>
</evidence>
<protein>
    <recommendedName>
        <fullName evidence="12">Cytochrome c-type protein</fullName>
    </recommendedName>
</protein>
<keyword evidence="9" id="KW-1133">Transmembrane helix</keyword>
<dbReference type="InterPro" id="IPR005126">
    <property type="entry name" value="NapC/NirT_cyt_c_N"/>
</dbReference>
<dbReference type="GO" id="GO:0009061">
    <property type="term" value="P:anaerobic respiration"/>
    <property type="evidence" value="ECO:0007669"/>
    <property type="project" value="TreeGrafter"/>
</dbReference>
<dbReference type="GO" id="GO:0019333">
    <property type="term" value="P:denitrification pathway"/>
    <property type="evidence" value="ECO:0007669"/>
    <property type="project" value="InterPro"/>
</dbReference>
<keyword evidence="6" id="KW-0812">Transmembrane</keyword>
<feature type="binding site" description="axial binding residue" evidence="14">
    <location>
        <position position="126"/>
    </location>
    <ligand>
        <name>heme</name>
        <dbReference type="ChEBI" id="CHEBI:30413"/>
        <label>3</label>
    </ligand>
    <ligandPart>
        <name>Fe</name>
        <dbReference type="ChEBI" id="CHEBI:18248"/>
    </ligandPart>
</feature>
<evidence type="ECO:0000259" key="16">
    <source>
        <dbReference type="Pfam" id="PF03264"/>
    </source>
</evidence>
<evidence type="ECO:0000256" key="4">
    <source>
        <dbReference type="ARBA" id="ARBA00022475"/>
    </source>
</evidence>
<comment type="PTM">
    <text evidence="12">Binds 4 heme groups per subunit.</text>
</comment>
<keyword evidence="15" id="KW-0732">Signal</keyword>
<comment type="caution">
    <text evidence="17">The sequence shown here is derived from an EMBL/GenBank/DDBJ whole genome shotgun (WGS) entry which is preliminary data.</text>
</comment>
<dbReference type="InterPro" id="IPR038266">
    <property type="entry name" value="NapC/NirT_cytc_sf"/>
</dbReference>
<feature type="binding site" description="covalent" evidence="13">
    <location>
        <position position="41"/>
    </location>
    <ligand>
        <name>heme</name>
        <dbReference type="ChEBI" id="CHEBI:30413"/>
        <label>1</label>
    </ligand>
</feature>
<feature type="binding site" description="covalent" evidence="13">
    <location>
        <position position="38"/>
    </location>
    <ligand>
        <name>heme</name>
        <dbReference type="ChEBI" id="CHEBI:30413"/>
        <label>1</label>
    </ligand>
</feature>
<feature type="binding site" description="covalent" evidence="13">
    <location>
        <position position="155"/>
    </location>
    <ligand>
        <name>heme</name>
        <dbReference type="ChEBI" id="CHEBI:30413"/>
        <label>4</label>
    </ligand>
</feature>
<evidence type="ECO:0000256" key="6">
    <source>
        <dbReference type="ARBA" id="ARBA00022692"/>
    </source>
</evidence>
<keyword evidence="3 12" id="KW-0813">Transport</keyword>
<feature type="binding site" description="covalent" evidence="13">
    <location>
        <position position="122"/>
    </location>
    <ligand>
        <name>heme</name>
        <dbReference type="ChEBI" id="CHEBI:30413"/>
        <label>3</label>
    </ligand>
</feature>
<evidence type="ECO:0000256" key="15">
    <source>
        <dbReference type="SAM" id="SignalP"/>
    </source>
</evidence>
<evidence type="ECO:0000313" key="18">
    <source>
        <dbReference type="Proteomes" id="UP000298050"/>
    </source>
</evidence>